<proteinExistence type="predicted"/>
<organism evidence="3 4">
    <name type="scientific">Prunus persica</name>
    <name type="common">Peach</name>
    <name type="synonym">Amygdalus persica</name>
    <dbReference type="NCBI Taxonomy" id="3760"/>
    <lineage>
        <taxon>Eukaryota</taxon>
        <taxon>Viridiplantae</taxon>
        <taxon>Streptophyta</taxon>
        <taxon>Embryophyta</taxon>
        <taxon>Tracheophyta</taxon>
        <taxon>Spermatophyta</taxon>
        <taxon>Magnoliopsida</taxon>
        <taxon>eudicotyledons</taxon>
        <taxon>Gunneridae</taxon>
        <taxon>Pentapetalae</taxon>
        <taxon>rosids</taxon>
        <taxon>fabids</taxon>
        <taxon>Rosales</taxon>
        <taxon>Rosaceae</taxon>
        <taxon>Amygdaloideae</taxon>
        <taxon>Amygdaleae</taxon>
        <taxon>Prunus</taxon>
    </lineage>
</organism>
<keyword evidence="1" id="KW-0472">Membrane</keyword>
<keyword evidence="4" id="KW-1185">Reference proteome</keyword>
<dbReference type="EMBL" id="CM007652">
    <property type="protein sequence ID" value="ONI23459.1"/>
    <property type="molecule type" value="Genomic_DNA"/>
</dbReference>
<name>A0A251QI29_PRUPE</name>
<sequence>MMRRLALLFINVILLRLLVSMGRTTFSGQSLYSSIFIRSICCPSHAQDQRLLLKNGCMLIIGATYYIGLFVNPIYIYIYIYI</sequence>
<evidence type="ECO:0000313" key="3">
    <source>
        <dbReference type="EMBL" id="ONI23459.1"/>
    </source>
</evidence>
<feature type="signal peptide" evidence="2">
    <location>
        <begin position="1"/>
        <end position="22"/>
    </location>
</feature>
<keyword evidence="1" id="KW-0812">Transmembrane</keyword>
<keyword evidence="1" id="KW-1133">Transmembrane helix</keyword>
<accession>A0A251QI29</accession>
<protein>
    <submittedName>
        <fullName evidence="3">Uncharacterized protein</fullName>
    </submittedName>
</protein>
<feature type="chain" id="PRO_5011970500" evidence="2">
    <location>
        <begin position="23"/>
        <end position="82"/>
    </location>
</feature>
<evidence type="ECO:0000256" key="2">
    <source>
        <dbReference type="SAM" id="SignalP"/>
    </source>
</evidence>
<dbReference type="Gramene" id="ONI23459">
    <property type="protein sequence ID" value="ONI23459"/>
    <property type="gene ID" value="PRUPE_2G189700"/>
</dbReference>
<feature type="transmembrane region" description="Helical" evidence="1">
    <location>
        <begin position="58"/>
        <end position="80"/>
    </location>
</feature>
<gene>
    <name evidence="3" type="ORF">PRUPE_2G189700</name>
</gene>
<keyword evidence="2" id="KW-0732">Signal</keyword>
<dbReference type="AlphaFoldDB" id="A0A251QI29"/>
<dbReference type="Proteomes" id="UP000006882">
    <property type="component" value="Chromosome G2"/>
</dbReference>
<evidence type="ECO:0000313" key="4">
    <source>
        <dbReference type="Proteomes" id="UP000006882"/>
    </source>
</evidence>
<evidence type="ECO:0000256" key="1">
    <source>
        <dbReference type="SAM" id="Phobius"/>
    </source>
</evidence>
<reference evidence="3 4" key="1">
    <citation type="journal article" date="2013" name="Nat. Genet.">
        <title>The high-quality draft genome of peach (Prunus persica) identifies unique patterns of genetic diversity, domestication and genome evolution.</title>
        <authorList>
            <consortium name="International Peach Genome Initiative"/>
            <person name="Verde I."/>
            <person name="Abbott A.G."/>
            <person name="Scalabrin S."/>
            <person name="Jung S."/>
            <person name="Shu S."/>
            <person name="Marroni F."/>
            <person name="Zhebentyayeva T."/>
            <person name="Dettori M.T."/>
            <person name="Grimwood J."/>
            <person name="Cattonaro F."/>
            <person name="Zuccolo A."/>
            <person name="Rossini L."/>
            <person name="Jenkins J."/>
            <person name="Vendramin E."/>
            <person name="Meisel L.A."/>
            <person name="Decroocq V."/>
            <person name="Sosinski B."/>
            <person name="Prochnik S."/>
            <person name="Mitros T."/>
            <person name="Policriti A."/>
            <person name="Cipriani G."/>
            <person name="Dondini L."/>
            <person name="Ficklin S."/>
            <person name="Goodstein D.M."/>
            <person name="Xuan P."/>
            <person name="Del Fabbro C."/>
            <person name="Aramini V."/>
            <person name="Copetti D."/>
            <person name="Gonzalez S."/>
            <person name="Horner D.S."/>
            <person name="Falchi R."/>
            <person name="Lucas S."/>
            <person name="Mica E."/>
            <person name="Maldonado J."/>
            <person name="Lazzari B."/>
            <person name="Bielenberg D."/>
            <person name="Pirona R."/>
            <person name="Miculan M."/>
            <person name="Barakat A."/>
            <person name="Testolin R."/>
            <person name="Stella A."/>
            <person name="Tartarini S."/>
            <person name="Tonutti P."/>
            <person name="Arus P."/>
            <person name="Orellana A."/>
            <person name="Wells C."/>
            <person name="Main D."/>
            <person name="Vizzotto G."/>
            <person name="Silva H."/>
            <person name="Salamini F."/>
            <person name="Schmutz J."/>
            <person name="Morgante M."/>
            <person name="Rokhsar D.S."/>
        </authorList>
    </citation>
    <scope>NUCLEOTIDE SEQUENCE [LARGE SCALE GENOMIC DNA]</scope>
    <source>
        <strain evidence="4">cv. Nemared</strain>
    </source>
</reference>